<name>A0A1G6QDZ4_9BACT</name>
<evidence type="ECO:0000313" key="4">
    <source>
        <dbReference type="Proteomes" id="UP000199411"/>
    </source>
</evidence>
<dbReference type="Gene3D" id="3.40.920.10">
    <property type="entry name" value="Pyruvate-ferredoxin oxidoreductase, PFOR, domain III"/>
    <property type="match status" value="1"/>
</dbReference>
<keyword evidence="3" id="KW-0670">Pyruvate</keyword>
<keyword evidence="1" id="KW-0560">Oxidoreductase</keyword>
<organism evidence="3 4">
    <name type="scientific">Desulfurella multipotens</name>
    <dbReference type="NCBI Taxonomy" id="79269"/>
    <lineage>
        <taxon>Bacteria</taxon>
        <taxon>Pseudomonadati</taxon>
        <taxon>Campylobacterota</taxon>
        <taxon>Desulfurellia</taxon>
        <taxon>Desulfurellales</taxon>
        <taxon>Desulfurellaceae</taxon>
        <taxon>Desulfurella</taxon>
    </lineage>
</organism>
<feature type="domain" description="Pyruvate/ketoisovalerate oxidoreductase catalytic" evidence="2">
    <location>
        <begin position="10"/>
        <end position="171"/>
    </location>
</feature>
<dbReference type="InterPro" id="IPR002869">
    <property type="entry name" value="Pyrv_flavodox_OxRed_cen"/>
</dbReference>
<dbReference type="SUPFAM" id="SSF53323">
    <property type="entry name" value="Pyruvate-ferredoxin oxidoreductase, PFOR, domain III"/>
    <property type="match status" value="1"/>
</dbReference>
<accession>A0A1G6QDZ4</accession>
<dbReference type="EMBL" id="FMYU01000011">
    <property type="protein sequence ID" value="SDC89896.1"/>
    <property type="molecule type" value="Genomic_DNA"/>
</dbReference>
<dbReference type="AlphaFoldDB" id="A0A1G6QDZ4"/>
<dbReference type="Pfam" id="PF01558">
    <property type="entry name" value="POR"/>
    <property type="match status" value="1"/>
</dbReference>
<reference evidence="4" key="1">
    <citation type="submission" date="2016-10" db="EMBL/GenBank/DDBJ databases">
        <authorList>
            <person name="Varghese N."/>
            <person name="Submissions S."/>
        </authorList>
    </citation>
    <scope>NUCLEOTIDE SEQUENCE [LARGE SCALE GENOMIC DNA]</scope>
    <source>
        <strain evidence="4">DSM 8415</strain>
    </source>
</reference>
<dbReference type="PANTHER" id="PTHR43366">
    <property type="entry name" value="PYRUVATE SYNTHASE SUBUNIT PORC"/>
    <property type="match status" value="1"/>
</dbReference>
<dbReference type="InterPro" id="IPR011894">
    <property type="entry name" value="PorC_KorC"/>
</dbReference>
<keyword evidence="4" id="KW-1185">Reference proteome</keyword>
<dbReference type="GO" id="GO:0016625">
    <property type="term" value="F:oxidoreductase activity, acting on the aldehyde or oxo group of donors, iron-sulfur protein as acceptor"/>
    <property type="evidence" value="ECO:0007669"/>
    <property type="project" value="InterPro"/>
</dbReference>
<dbReference type="InterPro" id="IPR019752">
    <property type="entry name" value="Pyrv/ketoisovalerate_OxRed_cat"/>
</dbReference>
<evidence type="ECO:0000259" key="2">
    <source>
        <dbReference type="Pfam" id="PF01558"/>
    </source>
</evidence>
<gene>
    <name evidence="3" type="ORF">SAMN05660835_01552</name>
</gene>
<dbReference type="PANTHER" id="PTHR43366:SF1">
    <property type="entry name" value="PYRUVATE SYNTHASE SUBUNIT PORC"/>
    <property type="match status" value="1"/>
</dbReference>
<evidence type="ECO:0000313" key="3">
    <source>
        <dbReference type="EMBL" id="SDC89896.1"/>
    </source>
</evidence>
<sequence length="176" mass="19388">MKQIGLHGRGGQGVVVAGEILAQCYFDSGKYVQFMPSYGAERRGSPSHSYIRTDNNKIYQRYEIEEEDISVIFSLSVIDTAKLRENGTLIINGSNFKVKEKKIDIYTVDANAIALSLGLGSPAIPIINTTILGAYCKVTNDFSFDILVNAIKSKIDKKADLNIEGARLAYESVRCL</sequence>
<dbReference type="Proteomes" id="UP000199411">
    <property type="component" value="Unassembled WGS sequence"/>
</dbReference>
<evidence type="ECO:0000256" key="1">
    <source>
        <dbReference type="ARBA" id="ARBA00023002"/>
    </source>
</evidence>
<dbReference type="InterPro" id="IPR051626">
    <property type="entry name" value="Oxidoreductase_gamma_subunit"/>
</dbReference>
<proteinExistence type="predicted"/>
<dbReference type="RefSeq" id="WP_092129399.1">
    <property type="nucleotide sequence ID" value="NZ_FMYU01000011.1"/>
</dbReference>
<dbReference type="OrthoDB" id="9794954at2"/>
<protein>
    <submittedName>
        <fullName evidence="3">Pyruvate ferredoxin oxidoreductase gamma subunit</fullName>
    </submittedName>
</protein>
<dbReference type="NCBIfam" id="TIGR02175">
    <property type="entry name" value="PorC_KorC"/>
    <property type="match status" value="1"/>
</dbReference>